<keyword evidence="2" id="KW-1185">Reference proteome</keyword>
<sequence>MENKKVKMRRRDREITDNEKIKEIIKACDCCRLGLNDNGKVYIVPLNFGFTEENENYTFYFHGARTGRKLDIIKQNNCVGFELDTNHKIYTKGDKACNYTARFQSVIGNGKVEIIEDSQEKMKALLELMKHNTGKAEWEFDERMLKAVCVFKLVVEEMSCKEHE</sequence>
<dbReference type="OrthoDB" id="9794935at2"/>
<comment type="caution">
    <text evidence="1">The sequence shown here is derived from an EMBL/GenBank/DDBJ whole genome shotgun (WGS) entry which is preliminary data.</text>
</comment>
<dbReference type="EMBL" id="LSDD01000146">
    <property type="protein sequence ID" value="KXB61024.1"/>
    <property type="molecule type" value="Genomic_DNA"/>
</dbReference>
<dbReference type="PANTHER" id="PTHR34071:SF2">
    <property type="entry name" value="FLAVIN-NUCLEOTIDE-BINDING PROTEIN"/>
    <property type="match status" value="1"/>
</dbReference>
<dbReference type="InterPro" id="IPR024747">
    <property type="entry name" value="Pyridox_Oxase-rel"/>
</dbReference>
<name>A0A133ZZZ9_9FUSO</name>
<protein>
    <submittedName>
        <fullName evidence="1">Pyridoxamine 5'-phosphate oxidase family protein</fullName>
    </submittedName>
</protein>
<accession>A0A133ZZZ9</accession>
<dbReference type="PANTHER" id="PTHR34071">
    <property type="entry name" value="5-NITROIMIDAZOLE ANTIBIOTICS RESISTANCE PROTEIN, NIMA-FAMILY-RELATED PROTEIN-RELATED"/>
    <property type="match status" value="1"/>
</dbReference>
<proteinExistence type="predicted"/>
<dbReference type="Pfam" id="PF12900">
    <property type="entry name" value="Pyridox_ox_2"/>
    <property type="match status" value="1"/>
</dbReference>
<dbReference type="InterPro" id="IPR012349">
    <property type="entry name" value="Split_barrel_FMN-bd"/>
</dbReference>
<dbReference type="Gene3D" id="2.30.110.10">
    <property type="entry name" value="Electron Transport, Fmn-binding Protein, Chain A"/>
    <property type="match status" value="1"/>
</dbReference>
<gene>
    <name evidence="1" type="ORF">HMPREF3180_01893</name>
</gene>
<dbReference type="Proteomes" id="UP000070483">
    <property type="component" value="Unassembled WGS sequence"/>
</dbReference>
<organism evidence="1 2">
    <name type="scientific">Leptotrichia wadei</name>
    <dbReference type="NCBI Taxonomy" id="157687"/>
    <lineage>
        <taxon>Bacteria</taxon>
        <taxon>Fusobacteriati</taxon>
        <taxon>Fusobacteriota</taxon>
        <taxon>Fusobacteriia</taxon>
        <taxon>Fusobacteriales</taxon>
        <taxon>Leptotrichiaceae</taxon>
        <taxon>Leptotrichia</taxon>
    </lineage>
</organism>
<evidence type="ECO:0000313" key="2">
    <source>
        <dbReference type="Proteomes" id="UP000070483"/>
    </source>
</evidence>
<dbReference type="AlphaFoldDB" id="A0A133ZZZ9"/>
<dbReference type="PATRIC" id="fig|157687.3.peg.1890"/>
<dbReference type="STRING" id="157687.HMPREF3180_01893"/>
<dbReference type="SUPFAM" id="SSF50475">
    <property type="entry name" value="FMN-binding split barrel"/>
    <property type="match status" value="1"/>
</dbReference>
<dbReference type="RefSeq" id="WP_060918448.1">
    <property type="nucleotide sequence ID" value="NZ_KQ960108.1"/>
</dbReference>
<reference evidence="2" key="1">
    <citation type="submission" date="2016-01" db="EMBL/GenBank/DDBJ databases">
        <authorList>
            <person name="Mitreva M."/>
            <person name="Pepin K.H."/>
            <person name="Mihindukulasuriya K.A."/>
            <person name="Fulton R."/>
            <person name="Fronick C."/>
            <person name="O'Laughlin M."/>
            <person name="Miner T."/>
            <person name="Herter B."/>
            <person name="Rosa B.A."/>
            <person name="Cordes M."/>
            <person name="Tomlinson C."/>
            <person name="Wollam A."/>
            <person name="Palsikar V.B."/>
            <person name="Mardis E.R."/>
            <person name="Wilson R.K."/>
        </authorList>
    </citation>
    <scope>NUCLEOTIDE SEQUENCE [LARGE SCALE GENOMIC DNA]</scope>
    <source>
        <strain evidence="2">KA00185</strain>
    </source>
</reference>
<evidence type="ECO:0000313" key="1">
    <source>
        <dbReference type="EMBL" id="KXB61024.1"/>
    </source>
</evidence>